<comment type="caution">
    <text evidence="2">The sequence shown here is derived from an EMBL/GenBank/DDBJ whole genome shotgun (WGS) entry which is preliminary data.</text>
</comment>
<evidence type="ECO:0000256" key="1">
    <source>
        <dbReference type="SAM" id="MobiDB-lite"/>
    </source>
</evidence>
<evidence type="ECO:0000313" key="3">
    <source>
        <dbReference type="Proteomes" id="UP000589036"/>
    </source>
</evidence>
<gene>
    <name evidence="2" type="ORF">HDA32_005610</name>
</gene>
<evidence type="ECO:0000313" key="2">
    <source>
        <dbReference type="EMBL" id="NYE50490.1"/>
    </source>
</evidence>
<feature type="region of interest" description="Disordered" evidence="1">
    <location>
        <begin position="1"/>
        <end position="29"/>
    </location>
</feature>
<proteinExistence type="predicted"/>
<dbReference type="Proteomes" id="UP000589036">
    <property type="component" value="Unassembled WGS sequence"/>
</dbReference>
<sequence length="162" mass="18471">MTDASSPFHPPDPPTDEPPPPDERERSGRRAWVDMDPHQAHQALERLREWMGDVLAYEVRAAQLLRPCWYRHPAVVQTLLDVSAAWTRAYRGADTEIPGLEWAQRHLPHLEERLARDLRQCTSVRHDPESVALPRPAAAEVHAYLAWWTGGRDPATEPGPRT</sequence>
<dbReference type="AlphaFoldDB" id="A0A852U971"/>
<reference evidence="2 3" key="1">
    <citation type="submission" date="2020-07" db="EMBL/GenBank/DDBJ databases">
        <title>Sequencing the genomes of 1000 actinobacteria strains.</title>
        <authorList>
            <person name="Klenk H.-P."/>
        </authorList>
    </citation>
    <scope>NUCLEOTIDE SEQUENCE [LARGE SCALE GENOMIC DNA]</scope>
    <source>
        <strain evidence="2 3">CXB654</strain>
    </source>
</reference>
<organism evidence="2 3">
    <name type="scientific">Spinactinospora alkalitolerans</name>
    <dbReference type="NCBI Taxonomy" id="687207"/>
    <lineage>
        <taxon>Bacteria</taxon>
        <taxon>Bacillati</taxon>
        <taxon>Actinomycetota</taxon>
        <taxon>Actinomycetes</taxon>
        <taxon>Streptosporangiales</taxon>
        <taxon>Nocardiopsidaceae</taxon>
        <taxon>Spinactinospora</taxon>
    </lineage>
</organism>
<dbReference type="EMBL" id="JACCCC010000001">
    <property type="protein sequence ID" value="NYE50490.1"/>
    <property type="molecule type" value="Genomic_DNA"/>
</dbReference>
<accession>A0A852U971</accession>
<name>A0A852U971_9ACTN</name>
<feature type="compositionally biased region" description="Pro residues" evidence="1">
    <location>
        <begin position="8"/>
        <end position="18"/>
    </location>
</feature>
<protein>
    <recommendedName>
        <fullName evidence="4">DUF4913 domain-containing protein</fullName>
    </recommendedName>
</protein>
<dbReference type="RefSeq" id="WP_179645961.1">
    <property type="nucleotide sequence ID" value="NZ_BAAAYY010000006.1"/>
</dbReference>
<evidence type="ECO:0008006" key="4">
    <source>
        <dbReference type="Google" id="ProtNLM"/>
    </source>
</evidence>
<keyword evidence="3" id="KW-1185">Reference proteome</keyword>